<sequence length="511" mass="59432">MVVWLMQRVEVSVLLVWWAVATGVWAVATGVCADLLREGVSVGVVMGDNIKLQFQYLGKDVTVVVEDIDKANLIDLIIEYWEKASRDNIETPEHPTFNYVFKMKHVSLLSDVDLMKMFSNLPEKKEIYIWVGTVGKDSKVVQDSRSLMSGKTPAEPISMDKSFVSQPKVIDMKSKLTPRKRKTGEPELVEAEVVSKEDFERHMIAVGKLPIDEYDLDQTAHAINQCIDDKWTDIIDSPNRETESDRLYHHPFSVDSQKVRLALEENQIDYTSYHINPITAKNMDASFFRMNPSGKLPVFQNGSHILYNTIEILQYIERIAAVSSVGDGIKLSSREVLEWMHKIQEWNPKYFTLSHVPEKHRLYVSKFIRRVIIARMSEFPDLASAYHLRLRNEYDTEEKLKDPEVIRRSEQHLVRLLDEIETQLSSTSHLAGEEFTMADVMLIPILARLVLLRLENEYINTRPNIAEYWKMVQQRPSYKRVIGKYFDGWRRKKSLTKTWCYIHMRSLLNKY</sequence>
<dbReference type="GO" id="GO:0004364">
    <property type="term" value="F:glutathione transferase activity"/>
    <property type="evidence" value="ECO:0007669"/>
    <property type="project" value="InterPro"/>
</dbReference>
<dbReference type="Pfam" id="PF13417">
    <property type="entry name" value="GST_N_3"/>
    <property type="match status" value="1"/>
</dbReference>
<reference evidence="3" key="1">
    <citation type="journal article" date="2017" name="Nature">
        <title>The genome of Chenopodium quinoa.</title>
        <authorList>
            <person name="Jarvis D.E."/>
            <person name="Ho Y.S."/>
            <person name="Lightfoot D.J."/>
            <person name="Schmoeckel S.M."/>
            <person name="Li B."/>
            <person name="Borm T.J.A."/>
            <person name="Ohyanagi H."/>
            <person name="Mineta K."/>
            <person name="Michell C.T."/>
            <person name="Saber N."/>
            <person name="Kharbatia N.M."/>
            <person name="Rupper R.R."/>
            <person name="Sharp A.R."/>
            <person name="Dally N."/>
            <person name="Boughton B.A."/>
            <person name="Woo Y.H."/>
            <person name="Gao G."/>
            <person name="Schijlen E.G.W.M."/>
            <person name="Guo X."/>
            <person name="Momin A.A."/>
            <person name="Negrao S."/>
            <person name="Al-Babili S."/>
            <person name="Gehring C."/>
            <person name="Roessner U."/>
            <person name="Jung C."/>
            <person name="Murphy K."/>
            <person name="Arold S.T."/>
            <person name="Gojobori T."/>
            <person name="van der Linden C.G."/>
            <person name="van Loo E.N."/>
            <person name="Jellen E.N."/>
            <person name="Maughan P.J."/>
            <person name="Tester M."/>
        </authorList>
    </citation>
    <scope>NUCLEOTIDE SEQUENCE [LARGE SCALE GENOMIC DNA]</scope>
    <source>
        <strain evidence="3">cv. PI 614886</strain>
    </source>
</reference>
<dbReference type="Gene3D" id="1.20.1050.10">
    <property type="match status" value="1"/>
</dbReference>
<dbReference type="CDD" id="cd00299">
    <property type="entry name" value="GST_C_family"/>
    <property type="match status" value="1"/>
</dbReference>
<name>A0A803LHI6_CHEQI</name>
<dbReference type="PANTHER" id="PTHR45374:SF1">
    <property type="entry name" value="GLUTATHIONE S-TRANSFERASE TCHQD"/>
    <property type="match status" value="1"/>
</dbReference>
<dbReference type="InterPro" id="IPR004045">
    <property type="entry name" value="Glutathione_S-Trfase_N"/>
</dbReference>
<dbReference type="InterPro" id="IPR036282">
    <property type="entry name" value="Glutathione-S-Trfase_C_sf"/>
</dbReference>
<evidence type="ECO:0000313" key="4">
    <source>
        <dbReference type="Proteomes" id="UP000596660"/>
    </source>
</evidence>
<dbReference type="EnsemblPlants" id="AUR62013433-RA">
    <property type="protein sequence ID" value="AUR62013433-RA:cds"/>
    <property type="gene ID" value="AUR62013433"/>
</dbReference>
<organism evidence="3 4">
    <name type="scientific">Chenopodium quinoa</name>
    <name type="common">Quinoa</name>
    <dbReference type="NCBI Taxonomy" id="63459"/>
    <lineage>
        <taxon>Eukaryota</taxon>
        <taxon>Viridiplantae</taxon>
        <taxon>Streptophyta</taxon>
        <taxon>Embryophyta</taxon>
        <taxon>Tracheophyta</taxon>
        <taxon>Spermatophyta</taxon>
        <taxon>Magnoliopsida</taxon>
        <taxon>eudicotyledons</taxon>
        <taxon>Gunneridae</taxon>
        <taxon>Pentapetalae</taxon>
        <taxon>Caryophyllales</taxon>
        <taxon>Chenopodiaceae</taxon>
        <taxon>Chenopodioideae</taxon>
        <taxon>Atripliceae</taxon>
        <taxon>Chenopodium</taxon>
    </lineage>
</organism>
<dbReference type="PROSITE" id="PS50405">
    <property type="entry name" value="GST_CTER"/>
    <property type="match status" value="1"/>
</dbReference>
<dbReference type="SUPFAM" id="SSF47616">
    <property type="entry name" value="GST C-terminal domain-like"/>
    <property type="match status" value="1"/>
</dbReference>
<evidence type="ECO:0000259" key="2">
    <source>
        <dbReference type="PROSITE" id="PS50405"/>
    </source>
</evidence>
<dbReference type="Pfam" id="PF13410">
    <property type="entry name" value="GST_C_2"/>
    <property type="match status" value="1"/>
</dbReference>
<dbReference type="PROSITE" id="PS50404">
    <property type="entry name" value="GST_NTER"/>
    <property type="match status" value="1"/>
</dbReference>
<reference evidence="3" key="2">
    <citation type="submission" date="2021-03" db="UniProtKB">
        <authorList>
            <consortium name="EnsemblPlants"/>
        </authorList>
    </citation>
    <scope>IDENTIFICATION</scope>
</reference>
<dbReference type="PANTHER" id="PTHR45374">
    <property type="entry name" value="GLUTATHIONE S-TRANSFERASE TCHQD"/>
    <property type="match status" value="1"/>
</dbReference>
<keyword evidence="4" id="KW-1185">Reference proteome</keyword>
<dbReference type="InterPro" id="IPR036249">
    <property type="entry name" value="Thioredoxin-like_sf"/>
</dbReference>
<dbReference type="InterPro" id="IPR044617">
    <property type="entry name" value="TCHQD"/>
</dbReference>
<accession>A0A803LHI6</accession>
<dbReference type="Gene3D" id="3.40.30.10">
    <property type="entry name" value="Glutaredoxin"/>
    <property type="match status" value="1"/>
</dbReference>
<feature type="domain" description="GST C-terminal" evidence="2">
    <location>
        <begin position="361"/>
        <end position="495"/>
    </location>
</feature>
<dbReference type="InterPro" id="IPR010987">
    <property type="entry name" value="Glutathione-S-Trfase_C-like"/>
</dbReference>
<feature type="domain" description="GST N-terminal" evidence="1">
    <location>
        <begin position="243"/>
        <end position="324"/>
    </location>
</feature>
<evidence type="ECO:0000313" key="3">
    <source>
        <dbReference type="EnsemblPlants" id="AUR62013433-RA:cds"/>
    </source>
</evidence>
<proteinExistence type="predicted"/>
<evidence type="ECO:0008006" key="5">
    <source>
        <dbReference type="Google" id="ProtNLM"/>
    </source>
</evidence>
<dbReference type="Gramene" id="AUR62013433-RA">
    <property type="protein sequence ID" value="AUR62013433-RA:cds"/>
    <property type="gene ID" value="AUR62013433"/>
</dbReference>
<protein>
    <recommendedName>
        <fullName evidence="5">TCHQD class glutathione S-transferase</fullName>
    </recommendedName>
</protein>
<dbReference type="CDD" id="cd00570">
    <property type="entry name" value="GST_N_family"/>
    <property type="match status" value="1"/>
</dbReference>
<dbReference type="SUPFAM" id="SSF52833">
    <property type="entry name" value="Thioredoxin-like"/>
    <property type="match status" value="1"/>
</dbReference>
<dbReference type="Proteomes" id="UP000596660">
    <property type="component" value="Unplaced"/>
</dbReference>
<evidence type="ECO:0000259" key="1">
    <source>
        <dbReference type="PROSITE" id="PS50404"/>
    </source>
</evidence>
<dbReference type="AlphaFoldDB" id="A0A803LHI6"/>